<dbReference type="STRING" id="1921010.MMIC_P2184"/>
<gene>
    <name evidence="2" type="ORF">MMIC_P2184</name>
</gene>
<name>A0A1L8CQQ0_9PROT</name>
<dbReference type="EMBL" id="BDFD01000023">
    <property type="protein sequence ID" value="GAV21204.1"/>
    <property type="molecule type" value="Genomic_DNA"/>
</dbReference>
<evidence type="ECO:0000259" key="1">
    <source>
        <dbReference type="Pfam" id="PF09936"/>
    </source>
</evidence>
<dbReference type="InterPro" id="IPR019230">
    <property type="entry name" value="RNA_MeTrfase_C_dom"/>
</dbReference>
<protein>
    <submittedName>
        <fullName evidence="2">tRNA (Guanine37-N1)-methyltransferase</fullName>
    </submittedName>
</protein>
<accession>A0A1L8CQQ0</accession>
<dbReference type="RefSeq" id="WP_072660508.1">
    <property type="nucleotide sequence ID" value="NZ_BDFD01000023.1"/>
</dbReference>
<dbReference type="OrthoDB" id="9794931at2"/>
<dbReference type="Proteomes" id="UP000231632">
    <property type="component" value="Unassembled WGS sequence"/>
</dbReference>
<feature type="domain" description="tRNA (guanine-N(1)-)-methyltransferase C-terminal" evidence="1">
    <location>
        <begin position="8"/>
        <end position="178"/>
    </location>
</feature>
<dbReference type="AlphaFoldDB" id="A0A1L8CQQ0"/>
<sequence length="179" mass="19716">MFDSSSRIAVALVHHPVLNRGGDTTTTAITSIDVHDFARSCAFYDVSPVYLVHPADGMHALIHDMTDYYLNGKGGERNPARKEVLSAIRCVKSIDQILDEDDYQLWYTSATPPDESCINPSELKNINGKHLIVLGTGWGLDEKNMPDANGWLSPIEGVGKVRHLSVRAALAIYLDRLAI</sequence>
<keyword evidence="3" id="KW-1185">Reference proteome</keyword>
<dbReference type="Pfam" id="PF09936">
    <property type="entry name" value="Methyltrn_RNA_4"/>
    <property type="match status" value="1"/>
</dbReference>
<dbReference type="GO" id="GO:0032259">
    <property type="term" value="P:methylation"/>
    <property type="evidence" value="ECO:0007669"/>
    <property type="project" value="UniProtKB-KW"/>
</dbReference>
<evidence type="ECO:0000313" key="2">
    <source>
        <dbReference type="EMBL" id="GAV21204.1"/>
    </source>
</evidence>
<reference evidence="2 3" key="1">
    <citation type="journal article" date="2017" name="Arch. Microbiol.">
        <title>Mariprofundus micogutta sp. nov., a novel iron-oxidizing zetaproteobacterium isolated from a deep-sea hydrothermal field at the Bayonnaise knoll of the Izu-Ogasawara arc, and a description of Mariprofundales ord. nov. and Zetaproteobacteria classis nov.</title>
        <authorList>
            <person name="Makita H."/>
            <person name="Tanaka E."/>
            <person name="Mitsunobu S."/>
            <person name="Miyazaki M."/>
            <person name="Nunoura T."/>
            <person name="Uematsu K."/>
            <person name="Takaki Y."/>
            <person name="Nishi S."/>
            <person name="Shimamura S."/>
            <person name="Takai K."/>
        </authorList>
    </citation>
    <scope>NUCLEOTIDE SEQUENCE [LARGE SCALE GENOMIC DNA]</scope>
    <source>
        <strain evidence="2 3">ET2</strain>
    </source>
</reference>
<proteinExistence type="predicted"/>
<dbReference type="InterPro" id="IPR029026">
    <property type="entry name" value="tRNA_m1G_MTases_N"/>
</dbReference>
<comment type="caution">
    <text evidence="2">The sequence shown here is derived from an EMBL/GenBank/DDBJ whole genome shotgun (WGS) entry which is preliminary data.</text>
</comment>
<evidence type="ECO:0000313" key="3">
    <source>
        <dbReference type="Proteomes" id="UP000231632"/>
    </source>
</evidence>
<organism evidence="2 3">
    <name type="scientific">Mariprofundus micogutta</name>
    <dbReference type="NCBI Taxonomy" id="1921010"/>
    <lineage>
        <taxon>Bacteria</taxon>
        <taxon>Pseudomonadati</taxon>
        <taxon>Pseudomonadota</taxon>
        <taxon>Candidatius Mariprofundia</taxon>
        <taxon>Mariprofundales</taxon>
        <taxon>Mariprofundaceae</taxon>
        <taxon>Mariprofundus</taxon>
    </lineage>
</organism>
<dbReference type="GO" id="GO:0008168">
    <property type="term" value="F:methyltransferase activity"/>
    <property type="evidence" value="ECO:0007669"/>
    <property type="project" value="UniProtKB-KW"/>
</dbReference>
<keyword evidence="2" id="KW-0808">Transferase</keyword>
<dbReference type="Gene3D" id="3.40.1280.10">
    <property type="match status" value="1"/>
</dbReference>
<keyword evidence="2" id="KW-0489">Methyltransferase</keyword>